<dbReference type="PANTHER" id="PTHR30055:SF226">
    <property type="entry name" value="HTH-TYPE TRANSCRIPTIONAL REGULATOR PKSA"/>
    <property type="match status" value="1"/>
</dbReference>
<dbReference type="InterPro" id="IPR009057">
    <property type="entry name" value="Homeodomain-like_sf"/>
</dbReference>
<evidence type="ECO:0000313" key="4">
    <source>
        <dbReference type="EMBL" id="ATH97424.1"/>
    </source>
</evidence>
<dbReference type="Gene3D" id="1.10.357.10">
    <property type="entry name" value="Tetracycline Repressor, domain 2"/>
    <property type="match status" value="1"/>
</dbReference>
<gene>
    <name evidence="4" type="ORF">COP05_10370</name>
</gene>
<dbReference type="RefSeq" id="WP_052127035.1">
    <property type="nucleotide sequence ID" value="NZ_CP023482.1"/>
</dbReference>
<dbReference type="SUPFAM" id="SSF46689">
    <property type="entry name" value="Homeodomain-like"/>
    <property type="match status" value="1"/>
</dbReference>
<organism evidence="4 5">
    <name type="scientific">Dermabacter jinjuensis</name>
    <dbReference type="NCBI Taxonomy" id="1667168"/>
    <lineage>
        <taxon>Bacteria</taxon>
        <taxon>Bacillati</taxon>
        <taxon>Actinomycetota</taxon>
        <taxon>Actinomycetes</taxon>
        <taxon>Micrococcales</taxon>
        <taxon>Dermabacteraceae</taxon>
        <taxon>Dermabacter</taxon>
    </lineage>
</organism>
<feature type="DNA-binding region" description="H-T-H motif" evidence="2">
    <location>
        <begin position="33"/>
        <end position="52"/>
    </location>
</feature>
<accession>A0ABM6PQG5</accession>
<dbReference type="InterPro" id="IPR001647">
    <property type="entry name" value="HTH_TetR"/>
</dbReference>
<evidence type="ECO:0000256" key="2">
    <source>
        <dbReference type="PROSITE-ProRule" id="PRU00335"/>
    </source>
</evidence>
<dbReference type="PANTHER" id="PTHR30055">
    <property type="entry name" value="HTH-TYPE TRANSCRIPTIONAL REGULATOR RUTR"/>
    <property type="match status" value="1"/>
</dbReference>
<evidence type="ECO:0000259" key="3">
    <source>
        <dbReference type="PROSITE" id="PS50977"/>
    </source>
</evidence>
<dbReference type="InterPro" id="IPR050109">
    <property type="entry name" value="HTH-type_TetR-like_transc_reg"/>
</dbReference>
<protein>
    <submittedName>
        <fullName evidence="4">TetR/AcrR family transcriptional regulator</fullName>
    </submittedName>
</protein>
<dbReference type="PROSITE" id="PS50977">
    <property type="entry name" value="HTH_TETR_2"/>
    <property type="match status" value="1"/>
</dbReference>
<feature type="domain" description="HTH tetR-type" evidence="3">
    <location>
        <begin position="10"/>
        <end position="70"/>
    </location>
</feature>
<reference evidence="4 5" key="1">
    <citation type="journal article" date="2016" name="Int. J. Syst. Evol. Microbiol.">
        <title>Dermabacter jinjuensis sp. nov., a novel species of the genus Dermabacter isolated from a clinical specimen.</title>
        <authorList>
            <person name="Park Y.K."/>
            <person name="Lee K.M."/>
            <person name="Lee W.K."/>
            <person name="Cho M.J."/>
            <person name="Lee H.S."/>
            <person name="Cho Y.G."/>
            <person name="Lee Y.C."/>
            <person name="Lee W.K."/>
            <person name="Seong W.K."/>
            <person name="Hwang K.J."/>
        </authorList>
    </citation>
    <scope>NUCLEOTIDE SEQUENCE [LARGE SCALE GENOMIC DNA]</scope>
    <source>
        <strain evidence="4 5">32T</strain>
    </source>
</reference>
<evidence type="ECO:0000313" key="5">
    <source>
        <dbReference type="Proteomes" id="UP000815698"/>
    </source>
</evidence>
<proteinExistence type="predicted"/>
<sequence length="197" mass="21192">MVTARTEARQTTRRAVLQAAARLFEERGFLATTVRDIAREADVSVGTVMAAGDKEALLVELFDGLIEERQQLADTQVLGGNVWCGTDAVAVVEPFVVLFEERRDLAQAYASILVGGRHSSVVFADLARRLIAVFEQLMTACGCSGPMGTRGRAEALHAAYIGSLFIWSATPERSASEFLAQLSEVFAAICPHEGGDS</sequence>
<dbReference type="Pfam" id="PF00440">
    <property type="entry name" value="TetR_N"/>
    <property type="match status" value="1"/>
</dbReference>
<name>A0ABM6PQG5_9MICO</name>
<dbReference type="Proteomes" id="UP000815698">
    <property type="component" value="Chromosome"/>
</dbReference>
<evidence type="ECO:0000256" key="1">
    <source>
        <dbReference type="ARBA" id="ARBA00023125"/>
    </source>
</evidence>
<keyword evidence="5" id="KW-1185">Reference proteome</keyword>
<keyword evidence="1 2" id="KW-0238">DNA-binding</keyword>
<dbReference type="EMBL" id="CP023482">
    <property type="protein sequence ID" value="ATH97424.1"/>
    <property type="molecule type" value="Genomic_DNA"/>
</dbReference>